<evidence type="ECO:0000256" key="7">
    <source>
        <dbReference type="ARBA" id="ARBA00023004"/>
    </source>
</evidence>
<evidence type="ECO:0000256" key="1">
    <source>
        <dbReference type="ARBA" id="ARBA00001926"/>
    </source>
</evidence>
<keyword evidence="11" id="KW-1185">Reference proteome</keyword>
<evidence type="ECO:0000256" key="2">
    <source>
        <dbReference type="ARBA" id="ARBA00004196"/>
    </source>
</evidence>
<comment type="cofactor">
    <cofactor evidence="1">
        <name>heme c</name>
        <dbReference type="ChEBI" id="CHEBI:61717"/>
    </cofactor>
</comment>
<evidence type="ECO:0000256" key="4">
    <source>
        <dbReference type="ARBA" id="ARBA00022617"/>
    </source>
</evidence>
<evidence type="ECO:0000259" key="9">
    <source>
        <dbReference type="Pfam" id="PF14537"/>
    </source>
</evidence>
<dbReference type="SUPFAM" id="SSF48695">
    <property type="entry name" value="Multiheme cytochromes"/>
    <property type="match status" value="1"/>
</dbReference>
<gene>
    <name evidence="10" type="ORF">EP073_10915</name>
</gene>
<name>A0A410K0G4_9BACT</name>
<proteinExistence type="predicted"/>
<dbReference type="AlphaFoldDB" id="A0A410K0G4"/>
<keyword evidence="4" id="KW-0349">Heme</keyword>
<dbReference type="KEGG" id="gtl:EP073_10915"/>
<keyword evidence="7" id="KW-0408">Iron</keyword>
<dbReference type="InterPro" id="IPR036280">
    <property type="entry name" value="Multihaem_cyt_sf"/>
</dbReference>
<dbReference type="RefSeq" id="WP_128467179.1">
    <property type="nucleotide sequence ID" value="NZ_CP035108.1"/>
</dbReference>
<feature type="domain" description="Tetrahaem cytochrome" evidence="9">
    <location>
        <begin position="55"/>
        <end position="153"/>
    </location>
</feature>
<comment type="subcellular location">
    <subcellularLocation>
        <location evidence="2">Cell envelope</location>
    </subcellularLocation>
</comment>
<evidence type="ECO:0000313" key="10">
    <source>
        <dbReference type="EMBL" id="QAR33894.1"/>
    </source>
</evidence>
<dbReference type="InterPro" id="IPR012286">
    <property type="entry name" value="Tetrahaem_cytochrome"/>
</dbReference>
<feature type="chain" id="PRO_5019227597" description="Tetrahaem cytochrome domain-containing protein" evidence="8">
    <location>
        <begin position="26"/>
        <end position="167"/>
    </location>
</feature>
<accession>A0A410K0G4</accession>
<keyword evidence="6" id="KW-0249">Electron transport</keyword>
<dbReference type="GO" id="GO:0030313">
    <property type="term" value="C:cell envelope"/>
    <property type="evidence" value="ECO:0007669"/>
    <property type="project" value="UniProtKB-SubCell"/>
</dbReference>
<reference evidence="10 11" key="1">
    <citation type="submission" date="2019-01" db="EMBL/GenBank/DDBJ databases">
        <title>Geovibrio thiophilus DSM 11263, complete genome.</title>
        <authorList>
            <person name="Spring S."/>
            <person name="Bunk B."/>
            <person name="Sproer C."/>
        </authorList>
    </citation>
    <scope>NUCLEOTIDE SEQUENCE [LARGE SCALE GENOMIC DNA]</scope>
    <source>
        <strain evidence="10 11">DSM 11263</strain>
    </source>
</reference>
<evidence type="ECO:0000256" key="3">
    <source>
        <dbReference type="ARBA" id="ARBA00022448"/>
    </source>
</evidence>
<sequence>MLKRKLFFPPLMLLPLLFAAGLASAEAGSACGDKCHIIKPYAEGAKDEKLLVSRHFQAGIGCTECHEYTDEIRRNEEDMYAKGEYEEPMYTREYEPEFCFRCHESYDALRKLTEGLKEQWGRNPHESHMGEIGCYECHKVHQPSKFVCAECHHANWSERLPKGWKTE</sequence>
<keyword evidence="8" id="KW-0732">Signal</keyword>
<organism evidence="10 11">
    <name type="scientific">Geovibrio thiophilus</name>
    <dbReference type="NCBI Taxonomy" id="139438"/>
    <lineage>
        <taxon>Bacteria</taxon>
        <taxon>Pseudomonadati</taxon>
        <taxon>Deferribacterota</taxon>
        <taxon>Deferribacteres</taxon>
        <taxon>Deferribacterales</taxon>
        <taxon>Geovibrionaceae</taxon>
        <taxon>Geovibrio</taxon>
    </lineage>
</organism>
<protein>
    <recommendedName>
        <fullName evidence="9">Tetrahaem cytochrome domain-containing protein</fullName>
    </recommendedName>
</protein>
<evidence type="ECO:0000256" key="6">
    <source>
        <dbReference type="ARBA" id="ARBA00022982"/>
    </source>
</evidence>
<evidence type="ECO:0000256" key="8">
    <source>
        <dbReference type="SAM" id="SignalP"/>
    </source>
</evidence>
<evidence type="ECO:0000256" key="5">
    <source>
        <dbReference type="ARBA" id="ARBA00022723"/>
    </source>
</evidence>
<dbReference type="EMBL" id="CP035108">
    <property type="protein sequence ID" value="QAR33894.1"/>
    <property type="molecule type" value="Genomic_DNA"/>
</dbReference>
<evidence type="ECO:0000313" key="11">
    <source>
        <dbReference type="Proteomes" id="UP000287502"/>
    </source>
</evidence>
<dbReference type="Proteomes" id="UP000287502">
    <property type="component" value="Chromosome"/>
</dbReference>
<dbReference type="Gene3D" id="1.10.1130.10">
    <property type="entry name" value="Flavocytochrome C3, Chain A"/>
    <property type="match status" value="1"/>
</dbReference>
<dbReference type="GO" id="GO:0046872">
    <property type="term" value="F:metal ion binding"/>
    <property type="evidence" value="ECO:0007669"/>
    <property type="project" value="UniProtKB-KW"/>
</dbReference>
<dbReference type="OrthoDB" id="9783375at2"/>
<dbReference type="Pfam" id="PF14537">
    <property type="entry name" value="Cytochrom_c3_2"/>
    <property type="match status" value="1"/>
</dbReference>
<keyword evidence="5" id="KW-0479">Metal-binding</keyword>
<keyword evidence="3" id="KW-0813">Transport</keyword>
<feature type="signal peptide" evidence="8">
    <location>
        <begin position="1"/>
        <end position="25"/>
    </location>
</feature>